<evidence type="ECO:0000313" key="2">
    <source>
        <dbReference type="EMBL" id="KOB61344.1"/>
    </source>
</evidence>
<evidence type="ECO:0000313" key="3">
    <source>
        <dbReference type="Proteomes" id="UP000054289"/>
    </source>
</evidence>
<proteinExistence type="predicted"/>
<accession>A0A0L7KEN2</accession>
<protein>
    <submittedName>
        <fullName evidence="2">Surfin</fullName>
    </submittedName>
</protein>
<dbReference type="EMBL" id="CH671998">
    <property type="protein sequence ID" value="KOB61344.1"/>
    <property type="molecule type" value="Genomic_DNA"/>
</dbReference>
<organism evidence="2 3">
    <name type="scientific">Plasmodium falciparum (isolate HB3)</name>
    <dbReference type="NCBI Taxonomy" id="137071"/>
    <lineage>
        <taxon>Eukaryota</taxon>
        <taxon>Sar</taxon>
        <taxon>Alveolata</taxon>
        <taxon>Apicomplexa</taxon>
        <taxon>Aconoidasida</taxon>
        <taxon>Haemosporida</taxon>
        <taxon>Plasmodiidae</taxon>
        <taxon>Plasmodium</taxon>
        <taxon>Plasmodium (Laverania)</taxon>
    </lineage>
</organism>
<evidence type="ECO:0000256" key="1">
    <source>
        <dbReference type="SAM" id="Phobius"/>
    </source>
</evidence>
<dbReference type="OrthoDB" id="383264at2759"/>
<keyword evidence="1" id="KW-1133">Transmembrane helix</keyword>
<dbReference type="KEGG" id="pfh:PFHG_03075"/>
<keyword evidence="1" id="KW-0812">Transmembrane</keyword>
<sequence length="1564" mass="193310">MEQIGIANNIFTEIGKNIVKRSGPFEIWRKKFIEEVSKKISNSLNIEDVKECKKNCRKINYWMDDKEEEFVSKKFFVYEYITSNVWKNEFEKAIINTLKNKTKTCLRSRKKYPKEIRNIMGELEDYIDAINDYKKQFKNLYCWSEQYIDYKTWLNQMKAYFIKHKEWNLLNNNKYRMYLIKYLKRSLGDMFPSKIECIKEIPDINEEVVKLSSEHNTHMDLRSSYVGEFTDEKPPKYYIPQDNESSEYPVQIVSKPLEWLLFHDFTTPDVTALPEQLPLTSYKVTPTSINVLHKEGPTLKSIFPTKDFPYIIAWILGAIIAGTLFVYGTTRKKKKGITLKTSEFVKEKIKSVNDRKEKKIPVSIKNEHVKKNYFWKWITIIEIHLLIIEDIRKEEWKMTKEDFLFICINEFVNEKDKKCLYNEEDDFDSTKVMIKGQSFLWNRWMERQTYMLDKYKEEEPFEYLKSDWKREEDEYMKKIYKELLISLRGDTYYMSQKQKIIWRRWVAKHPYRIREKRIDEWFDKLFEEINKNGIISDDVIDILLNDYKENVENDEYIYDMIEKRKKLKLILWIKIYMYVWEEVEKDKWKSEKEMFIDTYINKLKDKKEYDEVEYDEVEYDEVEYDEKKNKELIKLLNDMKKMEILNTDDEKRKEWKEQDWFKQMRKEWIREESRYLNEINEEILGNYNMELQKYMFEKHYEDIKLKWIDDIDGDNNNDNGWFPIIKYFEGDNKEGKNYITKEYSEKKHYVTNTLYDIENIKNDTLEGDKMKEKFNVKTIIEIHMVIIEDFQKDEWKKDKGDFLQICFEEFIKRKEFNEEGENKIIIDNKEKKSILNISDDNVINILQNSWSEWFKRHTYILDKWKEEEWFKDLKNDWKREEYEYIKKIYKDLLLSLRGDTYYMSQKQKIIWRQWISKHLYYINEDMVTKWFKDILEQLDRGNIIDLLYIENEINKLNEENGKNFLGEEQLIYDKKKILTTILWIQIHMMVLEESKKDECTKSKEMFLDTCIDELKKDEKENKKTHDDDEKTKEIIKIVEDMKKMNNLEIDEHRSTKWKKQKWFKEMKKDWIYVKDRYLLNLEENHKYDVHKCEELIDGSSLDLQKNISKWNWENIQFKWIDYENEKDWLKGDHMGEHIYEHIEKDVNEYVYEDIDEDTNEYVYEDIDEDTNEYVYEDIDEDTNEYMYEDIDEDTNEYMYEDIDEDTNEYMYEDIEEGANEYIYEYIRDNIEKDTGTNVDEEHIKKYEECHDFVKIKDPFIWKNIIEIQLKIMEESKRETWEKNKYDFLEICIQEYIKNEHKDNNSRNLLEDEIFSMDKNMIWDTFIEAHRYILEKWKREEWFHNLKNEWNVEVLNYLNSSENKNDEKRICMIEKEKNIFRKWINKHTEELNDYYEDEKNPFLEEDMKKKKKLILTAWIQIHMMILERLKEDECLANKHLFIDAYIEEFKRDKHKNKYNKKIIDMLENMKKNIYHTNLNNDEINEWKNETWFNQWKDDWIKEENENEKIFWLAQMRKERCAEKKYEKKDKEKEKNMNEYNNIGQSYMHIIHKNLLKKYLKYINFK</sequence>
<dbReference type="Proteomes" id="UP000054289">
    <property type="component" value="Unassembled WGS sequence"/>
</dbReference>
<keyword evidence="1" id="KW-0472">Membrane</keyword>
<dbReference type="VEuPathDB" id="PlasmoDB:PfHB3_010017000"/>
<gene>
    <name evidence="2" type="ORF">PFHG_03075</name>
</gene>
<reference evidence="2 3" key="1">
    <citation type="submission" date="2006-03" db="EMBL/GenBank/DDBJ databases">
        <title>Annotation of Plasmodium falciparum HB3.</title>
        <authorList>
            <consortium name="The Broad Institute Genome Sequencing Platform"/>
            <person name="Volkman S.K."/>
            <person name="Neafsey D.E."/>
            <person name="Dash A.P."/>
            <person name="Chitnis C.E."/>
            <person name="Hartl D.L."/>
            <person name="Young S.K."/>
            <person name="Zeng Q."/>
            <person name="Koehrsen M."/>
            <person name="Alvarado L."/>
            <person name="Berlin A."/>
            <person name="Borenstein D."/>
            <person name="Chapman S.B."/>
            <person name="Chen Z."/>
            <person name="Engels R."/>
            <person name="Freedman E."/>
            <person name="Gellesch M."/>
            <person name="Goldberg J."/>
            <person name="Griggs A."/>
            <person name="Gujja S."/>
            <person name="Heilman E.R."/>
            <person name="Heiman D.I."/>
            <person name="Howarth C."/>
            <person name="Jen D."/>
            <person name="Larson L."/>
            <person name="Mehta T."/>
            <person name="Neiman D."/>
            <person name="Park D."/>
            <person name="Pearson M."/>
            <person name="Roberts A."/>
            <person name="Saif S."/>
            <person name="Shea T."/>
            <person name="Shenoy N."/>
            <person name="Sisk P."/>
            <person name="Stolte C."/>
            <person name="Sykes S."/>
            <person name="Walk T."/>
            <person name="White J."/>
            <person name="Yandava C."/>
            <person name="Haas B."/>
            <person name="Henn M.R."/>
            <person name="Nusbaum C."/>
            <person name="Birren B."/>
        </authorList>
    </citation>
    <scope>NUCLEOTIDE SEQUENCE [LARGE SCALE GENOMIC DNA]</scope>
    <source>
        <strain evidence="2">HB3</strain>
    </source>
</reference>
<feature type="transmembrane region" description="Helical" evidence="1">
    <location>
        <begin position="308"/>
        <end position="327"/>
    </location>
</feature>
<dbReference type="OMA" id="NEYMYED"/>
<name>A0A0L7KEN2_PLAFX</name>
<reference evidence="3" key="2">
    <citation type="submission" date="2006-03" db="EMBL/GenBank/DDBJ databases">
        <title>The genome sequence of the Plasmodium falciparum HB3.</title>
        <authorList>
            <consortium name="The Broad Institute Genome Sequencing Platform"/>
            <person name="Birren B."/>
            <person name="Lander E."/>
            <person name="Galagan J."/>
            <person name="Nusbaum C."/>
            <person name="Devon K."/>
            <person name="Henn M."/>
            <person name="Jaffe D."/>
            <person name="Butler J."/>
            <person name="Alvarez P."/>
            <person name="Gnerre S."/>
            <person name="Grabherr M."/>
            <person name="Kleber M."/>
            <person name="Mauceli E."/>
            <person name="Brockman W."/>
            <person name="MacCallum I.A."/>
            <person name="Rounsley S."/>
            <person name="Young S."/>
            <person name="LaButti K."/>
            <person name="Pushparaj V."/>
            <person name="DeCaprio D."/>
            <person name="Crawford M."/>
            <person name="Koehrsen M."/>
            <person name="Engels R."/>
            <person name="Montgomery P."/>
            <person name="Pearson M."/>
            <person name="Howarth C."/>
            <person name="Larson L."/>
            <person name="Luoma S."/>
            <person name="White J."/>
            <person name="Kodira C."/>
            <person name="Zeng Q."/>
            <person name="Oleary S."/>
            <person name="Yandava C."/>
            <person name="Alvarado L."/>
            <person name="Wirth D."/>
            <person name="Volkman S."/>
            <person name="Hartl D."/>
        </authorList>
    </citation>
    <scope>NUCLEOTIDE SEQUENCE [LARGE SCALE GENOMIC DNA]</scope>
</reference>